<evidence type="ECO:0000313" key="2">
    <source>
        <dbReference type="EMBL" id="KAK5049111.1"/>
    </source>
</evidence>
<protein>
    <submittedName>
        <fullName evidence="2">Uncharacterized protein</fullName>
    </submittedName>
</protein>
<evidence type="ECO:0000256" key="1">
    <source>
        <dbReference type="SAM" id="MobiDB-lite"/>
    </source>
</evidence>
<sequence>MAQPTSAHSSFVYLVENIPDWQKEVDVLAARTLAKNGEFKAEYLRLVNQIKPRRRKSPSLASIHTLDDLEQPTSEHVPSIVGGTDSSDVPSPPDRIEIDPLEAGNRHIYAQARRIRKPGPSVRSGASGPLKIRNKNQVVVYYDSFVQERLDTLVKQLGSGRNNLRKGKNALVAAKGFQLPRLSRAAVRNYDSIDDIRSILASRSNPALPGGKKSTTASQSNTSDHESTFFQVDKELESIQSLCEVAAHQFLRDGDCQIEMITIKQKLGELLTRATSFAETLKVLDDQQLQQGAKLDADNRSLVSDNSHHDSDGSLSVDHSFLGTPKLMAHKPFAINHTLDDMKARGAFFSGPDTSFGTNALVADNIEVDDDSEQEDIMVDVAAFRLAKARQARV</sequence>
<accession>A0AAV9N7H4</accession>
<organism evidence="2 3">
    <name type="scientific">Exophiala bonariae</name>
    <dbReference type="NCBI Taxonomy" id="1690606"/>
    <lineage>
        <taxon>Eukaryota</taxon>
        <taxon>Fungi</taxon>
        <taxon>Dikarya</taxon>
        <taxon>Ascomycota</taxon>
        <taxon>Pezizomycotina</taxon>
        <taxon>Eurotiomycetes</taxon>
        <taxon>Chaetothyriomycetidae</taxon>
        <taxon>Chaetothyriales</taxon>
        <taxon>Herpotrichiellaceae</taxon>
        <taxon>Exophiala</taxon>
    </lineage>
</organism>
<dbReference type="AlphaFoldDB" id="A0AAV9N7H4"/>
<dbReference type="Proteomes" id="UP001358417">
    <property type="component" value="Unassembled WGS sequence"/>
</dbReference>
<dbReference type="GeneID" id="89973711"/>
<feature type="region of interest" description="Disordered" evidence="1">
    <location>
        <begin position="204"/>
        <end position="227"/>
    </location>
</feature>
<dbReference type="RefSeq" id="XP_064704316.1">
    <property type="nucleotide sequence ID" value="XM_064849102.1"/>
</dbReference>
<comment type="caution">
    <text evidence="2">The sequence shown here is derived from an EMBL/GenBank/DDBJ whole genome shotgun (WGS) entry which is preliminary data.</text>
</comment>
<gene>
    <name evidence="2" type="ORF">LTR84_005534</name>
</gene>
<reference evidence="2 3" key="1">
    <citation type="submission" date="2023-08" db="EMBL/GenBank/DDBJ databases">
        <title>Black Yeasts Isolated from many extreme environments.</title>
        <authorList>
            <person name="Coleine C."/>
            <person name="Stajich J.E."/>
            <person name="Selbmann L."/>
        </authorList>
    </citation>
    <scope>NUCLEOTIDE SEQUENCE [LARGE SCALE GENOMIC DNA]</scope>
    <source>
        <strain evidence="2 3">CCFEE 5792</strain>
    </source>
</reference>
<evidence type="ECO:0000313" key="3">
    <source>
        <dbReference type="Proteomes" id="UP001358417"/>
    </source>
</evidence>
<feature type="region of interest" description="Disordered" evidence="1">
    <location>
        <begin position="57"/>
        <end position="94"/>
    </location>
</feature>
<feature type="region of interest" description="Disordered" evidence="1">
    <location>
        <begin position="296"/>
        <end position="315"/>
    </location>
</feature>
<feature type="compositionally biased region" description="Polar residues" evidence="1">
    <location>
        <begin position="213"/>
        <end position="222"/>
    </location>
</feature>
<dbReference type="EMBL" id="JAVRRD010000020">
    <property type="protein sequence ID" value="KAK5049111.1"/>
    <property type="molecule type" value="Genomic_DNA"/>
</dbReference>
<name>A0AAV9N7H4_9EURO</name>
<keyword evidence="3" id="KW-1185">Reference proteome</keyword>
<proteinExistence type="predicted"/>